<dbReference type="Proteomes" id="UP001500063">
    <property type="component" value="Unassembled WGS sequence"/>
</dbReference>
<comment type="caution">
    <text evidence="3">The sequence shown here is derived from an EMBL/GenBank/DDBJ whole genome shotgun (WGS) entry which is preliminary data.</text>
</comment>
<reference evidence="3 4" key="1">
    <citation type="journal article" date="2019" name="Int. J. Syst. Evol. Microbiol.">
        <title>The Global Catalogue of Microorganisms (GCM) 10K type strain sequencing project: providing services to taxonomists for standard genome sequencing and annotation.</title>
        <authorList>
            <consortium name="The Broad Institute Genomics Platform"/>
            <consortium name="The Broad Institute Genome Sequencing Center for Infectious Disease"/>
            <person name="Wu L."/>
            <person name="Ma J."/>
        </authorList>
    </citation>
    <scope>NUCLEOTIDE SEQUENCE [LARGE SCALE GENOMIC DNA]</scope>
    <source>
        <strain evidence="3 4">JCM 4565</strain>
    </source>
</reference>
<proteinExistence type="predicted"/>
<keyword evidence="2" id="KW-0812">Transmembrane</keyword>
<feature type="transmembrane region" description="Helical" evidence="2">
    <location>
        <begin position="83"/>
        <end position="105"/>
    </location>
</feature>
<dbReference type="EMBL" id="BAAABW010000039">
    <property type="protein sequence ID" value="GAA0377831.1"/>
    <property type="molecule type" value="Genomic_DNA"/>
</dbReference>
<evidence type="ECO:0000256" key="1">
    <source>
        <dbReference type="SAM" id="MobiDB-lite"/>
    </source>
</evidence>
<keyword evidence="2" id="KW-1133">Transmembrane helix</keyword>
<protein>
    <recommendedName>
        <fullName evidence="5">Secreted protein</fullName>
    </recommendedName>
</protein>
<name>A0ABN0XZB8_9ACTN</name>
<sequence>MTTEAEPPPTGVRPNPAPTELPVRSRPGAGPTPSVPRPRLPERPYPPCPSTPPRVPGEPGRPVRNAETPAEGPAEPHPARRTVAAATCLVLGIGLIGGAAAGSWLTGERGRRSAAERSFERGRTLWHTVPVDDLFPRTLHDDSAGPGGAARDWTRVGVAPDGDCAGAFDPLLAKALAPVGCERLLRATYTDATATRVTTVGLVVTAADGTGMRALRKRFSDERLDERADLMPRPYAPKDTAAERFGDAQRASWHIGVLTDLPAVVYTVSGFADARTGTPPQPADRAVGPGATTAAAQAGLGHDAIALADHLEQGLHRALRTTAKEARG</sequence>
<evidence type="ECO:0000313" key="3">
    <source>
        <dbReference type="EMBL" id="GAA0377831.1"/>
    </source>
</evidence>
<feature type="region of interest" description="Disordered" evidence="1">
    <location>
        <begin position="1"/>
        <end position="79"/>
    </location>
</feature>
<evidence type="ECO:0008006" key="5">
    <source>
        <dbReference type="Google" id="ProtNLM"/>
    </source>
</evidence>
<organism evidence="3 4">
    <name type="scientific">Streptomyces blastmyceticus</name>
    <dbReference type="NCBI Taxonomy" id="68180"/>
    <lineage>
        <taxon>Bacteria</taxon>
        <taxon>Bacillati</taxon>
        <taxon>Actinomycetota</taxon>
        <taxon>Actinomycetes</taxon>
        <taxon>Kitasatosporales</taxon>
        <taxon>Streptomycetaceae</taxon>
        <taxon>Streptomyces</taxon>
    </lineage>
</organism>
<evidence type="ECO:0000313" key="4">
    <source>
        <dbReference type="Proteomes" id="UP001500063"/>
    </source>
</evidence>
<feature type="compositionally biased region" description="Pro residues" evidence="1">
    <location>
        <begin position="1"/>
        <end position="19"/>
    </location>
</feature>
<keyword evidence="2" id="KW-0472">Membrane</keyword>
<gene>
    <name evidence="3" type="ORF">GCM10010319_65450</name>
</gene>
<keyword evidence="4" id="KW-1185">Reference proteome</keyword>
<accession>A0ABN0XZB8</accession>
<evidence type="ECO:0000256" key="2">
    <source>
        <dbReference type="SAM" id="Phobius"/>
    </source>
</evidence>
<feature type="compositionally biased region" description="Pro residues" evidence="1">
    <location>
        <begin position="33"/>
        <end position="56"/>
    </location>
</feature>